<feature type="chain" id="PRO_5036903622" evidence="1">
    <location>
        <begin position="29"/>
        <end position="375"/>
    </location>
</feature>
<organism evidence="2 3">
    <name type="scientific">Rhodococcoides trifolii</name>
    <dbReference type="NCBI Taxonomy" id="908250"/>
    <lineage>
        <taxon>Bacteria</taxon>
        <taxon>Bacillati</taxon>
        <taxon>Actinomycetota</taxon>
        <taxon>Actinomycetes</taxon>
        <taxon>Mycobacteriales</taxon>
        <taxon>Nocardiaceae</taxon>
        <taxon>Rhodococcoides</taxon>
    </lineage>
</organism>
<proteinExistence type="predicted"/>
<feature type="signal peptide" evidence="1">
    <location>
        <begin position="1"/>
        <end position="28"/>
    </location>
</feature>
<dbReference type="RefSeq" id="WP_188545876.1">
    <property type="nucleotide sequence ID" value="NZ_BMCU01000003.1"/>
</dbReference>
<keyword evidence="3" id="KW-1185">Reference proteome</keyword>
<name>A0A917FZX3_9NOCA</name>
<sequence length="375" mass="38237">MNQHRYRMLTVLAAATLVCAIGTPSASAAPAPAPATVLGSIDDGPGTFHVVRTVDSGQRPTEADNAACKDYYGTPRSLAVVERLDARMYTFENDSTTGFLTDPTAQDIGPIYVCDGPTLDGRALLDQWGRLTAPGLGTLTMNGPCGLEFMIGQPGRAAVDCVLTMAPNASGVTGGVATSNSVANPARLPDGRTGSLWTLYTLGEGTAPVSTPRPGSPQPTGSVKYSVGREVNSVSNRRTSACPGGLRSTEIHAISVDPATGAVDGEPSSDVAATASICYQNPGAPDFGASLSITTNGVTPPLTSTSVGQCRRVPLAVEPGTVQQSCGFTLPPQFDRGLTGGQVTLNGLVPVNDAAGSANSAIWTTSFLGPITAGV</sequence>
<evidence type="ECO:0000313" key="2">
    <source>
        <dbReference type="EMBL" id="GGG16001.1"/>
    </source>
</evidence>
<protein>
    <submittedName>
        <fullName evidence="2">Uncharacterized protein</fullName>
    </submittedName>
</protein>
<comment type="caution">
    <text evidence="2">The sequence shown here is derived from an EMBL/GenBank/DDBJ whole genome shotgun (WGS) entry which is preliminary data.</text>
</comment>
<accession>A0A917FZX3</accession>
<dbReference type="AlphaFoldDB" id="A0A917FZX3"/>
<dbReference type="EMBL" id="BMCU01000003">
    <property type="protein sequence ID" value="GGG16001.1"/>
    <property type="molecule type" value="Genomic_DNA"/>
</dbReference>
<gene>
    <name evidence="2" type="ORF">GCM10007304_32600</name>
</gene>
<dbReference type="Proteomes" id="UP000654257">
    <property type="component" value="Unassembled WGS sequence"/>
</dbReference>
<evidence type="ECO:0000313" key="3">
    <source>
        <dbReference type="Proteomes" id="UP000654257"/>
    </source>
</evidence>
<evidence type="ECO:0000256" key="1">
    <source>
        <dbReference type="SAM" id="SignalP"/>
    </source>
</evidence>
<reference evidence="2" key="2">
    <citation type="submission" date="2020-09" db="EMBL/GenBank/DDBJ databases">
        <authorList>
            <person name="Sun Q."/>
            <person name="Sedlacek I."/>
        </authorList>
    </citation>
    <scope>NUCLEOTIDE SEQUENCE</scope>
    <source>
        <strain evidence="2">CCM 7905</strain>
    </source>
</reference>
<reference evidence="2" key="1">
    <citation type="journal article" date="2014" name="Int. J. Syst. Evol. Microbiol.">
        <title>Complete genome sequence of Corynebacterium casei LMG S-19264T (=DSM 44701T), isolated from a smear-ripened cheese.</title>
        <authorList>
            <consortium name="US DOE Joint Genome Institute (JGI-PGF)"/>
            <person name="Walter F."/>
            <person name="Albersmeier A."/>
            <person name="Kalinowski J."/>
            <person name="Ruckert C."/>
        </authorList>
    </citation>
    <scope>NUCLEOTIDE SEQUENCE</scope>
    <source>
        <strain evidence="2">CCM 7905</strain>
    </source>
</reference>
<keyword evidence="1" id="KW-0732">Signal</keyword>